<comment type="caution">
    <text evidence="1">The sequence shown here is derived from an EMBL/GenBank/DDBJ whole genome shotgun (WGS) entry which is preliminary data.</text>
</comment>
<sequence length="134" mass="14682">MFCPITHITPAGNGLVETSGMDLCSAVGAVSHLLEKSSHWHGTTGKAVKDKLEGVLSKNPGWSSVVQIAKILQGEDSSWDSPYSPKEISTFKFLLTVSCDVERSFSALKGILSDRRHCFTPDNLERVIVIQYNM</sequence>
<keyword evidence="2" id="KW-1185">Reference proteome</keyword>
<accession>A0A8S9XJF0</accession>
<dbReference type="Proteomes" id="UP000466442">
    <property type="component" value="Unassembled WGS sequence"/>
</dbReference>
<dbReference type="AlphaFoldDB" id="A0A8S9XJF0"/>
<reference evidence="1" key="1">
    <citation type="journal article" date="2021" name="Mol. Ecol. Resour.">
        <title>Apolygus lucorum genome provides insights into omnivorousness and mesophyll feeding.</title>
        <authorList>
            <person name="Liu Y."/>
            <person name="Liu H."/>
            <person name="Wang H."/>
            <person name="Huang T."/>
            <person name="Liu B."/>
            <person name="Yang B."/>
            <person name="Yin L."/>
            <person name="Li B."/>
            <person name="Zhang Y."/>
            <person name="Zhang S."/>
            <person name="Jiang F."/>
            <person name="Zhang X."/>
            <person name="Ren Y."/>
            <person name="Wang B."/>
            <person name="Wang S."/>
            <person name="Lu Y."/>
            <person name="Wu K."/>
            <person name="Fan W."/>
            <person name="Wang G."/>
        </authorList>
    </citation>
    <scope>NUCLEOTIDE SEQUENCE</scope>
    <source>
        <strain evidence="1">12Hb</strain>
    </source>
</reference>
<organism evidence="1 2">
    <name type="scientific">Apolygus lucorum</name>
    <name type="common">Small green plant bug</name>
    <name type="synonym">Lygocoris lucorum</name>
    <dbReference type="NCBI Taxonomy" id="248454"/>
    <lineage>
        <taxon>Eukaryota</taxon>
        <taxon>Metazoa</taxon>
        <taxon>Ecdysozoa</taxon>
        <taxon>Arthropoda</taxon>
        <taxon>Hexapoda</taxon>
        <taxon>Insecta</taxon>
        <taxon>Pterygota</taxon>
        <taxon>Neoptera</taxon>
        <taxon>Paraneoptera</taxon>
        <taxon>Hemiptera</taxon>
        <taxon>Heteroptera</taxon>
        <taxon>Panheteroptera</taxon>
        <taxon>Cimicomorpha</taxon>
        <taxon>Miridae</taxon>
        <taxon>Mirini</taxon>
        <taxon>Apolygus</taxon>
    </lineage>
</organism>
<dbReference type="EMBL" id="WIXP02000007">
    <property type="protein sequence ID" value="KAF6208186.1"/>
    <property type="molecule type" value="Genomic_DNA"/>
</dbReference>
<evidence type="ECO:0000313" key="1">
    <source>
        <dbReference type="EMBL" id="KAF6208186.1"/>
    </source>
</evidence>
<evidence type="ECO:0000313" key="2">
    <source>
        <dbReference type="Proteomes" id="UP000466442"/>
    </source>
</evidence>
<protein>
    <submittedName>
        <fullName evidence="1">Uncharacterized protein</fullName>
    </submittedName>
</protein>
<gene>
    <name evidence="1" type="ORF">GE061_016638</name>
</gene>
<proteinExistence type="predicted"/>
<name>A0A8S9XJF0_APOLU</name>
<dbReference type="OrthoDB" id="6620304at2759"/>